<sequence>MAYYQLKDRVVDGTLCGPDTYDICVQGLCRQAGCDHVLNSKARNDKCGVCGGDNSSCKTLAGTFNDAQYGYNAVVRIPAGATNIDIKQVSYSGKPEDDNYLALSDTQSNFLLNGNFVVAMFKREITFKGTIIEYSGSDTKVERINCTDRIEEELILQVLCVGNLYNPDVRYSFNIPIEEQREQFVWDPSGSWLECSRLCQGERRRKAVCFRKSDHLEVSDQRCEHLPRPIAVTEACNTDCELRWHVAGKSECLAKCGPGYRSLDVQCMKYSQMKRQSERMEASFCADITKPQMRETCHGDCLLKSWQYSAWSQCSKTCGRGIRSRESYCMNNLGRRLVDRECSEYERVVSEPCNEQLCPNWAVSEWSECLVTCGKGMRHRQVFCTMGDGEEKLREHFCNPSSKPSTVGSCELAECATWQVGVWGACAVTCGHGYQMRAVRCVLGDYGDTVDDRECNAAARPRDSQDCEMPPCSWTSASQITPRPDNSVQLVTQWRYGSWTACSVSCGKGKLARYVSCRDAQGGVADESYCAHLPRPPEFSTCFSPCGQWHAREWSD</sequence>
<dbReference type="PANTHER" id="PTHR13723:SF165">
    <property type="entry name" value="A DISINTEGRIN AND METALLOPROTEINASE WITH THROMBOSPONDIN MOTIFS 20"/>
    <property type="match status" value="1"/>
</dbReference>
<feature type="non-terminal residue" evidence="6">
    <location>
        <position position="556"/>
    </location>
</feature>
<keyword evidence="2" id="KW-0964">Secreted</keyword>
<keyword evidence="6" id="KW-0378">Hydrolase</keyword>
<dbReference type="InterPro" id="IPR036383">
    <property type="entry name" value="TSP1_rpt_sf"/>
</dbReference>
<dbReference type="PANTHER" id="PTHR13723">
    <property type="entry name" value="ADAMTS A DISINTEGRIN AND METALLOPROTEASE WITH THROMBOSPONDIN MOTIFS PROTEASE"/>
    <property type="match status" value="1"/>
</dbReference>
<evidence type="ECO:0000256" key="1">
    <source>
        <dbReference type="ARBA" id="ARBA00004613"/>
    </source>
</evidence>
<evidence type="ECO:0000313" key="7">
    <source>
        <dbReference type="Proteomes" id="UP001444071"/>
    </source>
</evidence>
<evidence type="ECO:0000259" key="4">
    <source>
        <dbReference type="Pfam" id="PF05986"/>
    </source>
</evidence>
<organism evidence="6 7">
    <name type="scientific">Xenotaenia resolanae</name>
    <dbReference type="NCBI Taxonomy" id="208358"/>
    <lineage>
        <taxon>Eukaryota</taxon>
        <taxon>Metazoa</taxon>
        <taxon>Chordata</taxon>
        <taxon>Craniata</taxon>
        <taxon>Vertebrata</taxon>
        <taxon>Euteleostomi</taxon>
        <taxon>Actinopterygii</taxon>
        <taxon>Neopterygii</taxon>
        <taxon>Teleostei</taxon>
        <taxon>Neoteleostei</taxon>
        <taxon>Acanthomorphata</taxon>
        <taxon>Ovalentaria</taxon>
        <taxon>Atherinomorphae</taxon>
        <taxon>Cyprinodontiformes</taxon>
        <taxon>Goodeidae</taxon>
        <taxon>Xenotaenia</taxon>
    </lineage>
</organism>
<reference evidence="6 7" key="1">
    <citation type="submission" date="2021-06" db="EMBL/GenBank/DDBJ databases">
        <authorList>
            <person name="Palmer J.M."/>
        </authorList>
    </citation>
    <scope>NUCLEOTIDE SEQUENCE [LARGE SCALE GENOMIC DNA]</scope>
    <source>
        <strain evidence="6 7">XR_2019</strain>
        <tissue evidence="6">Muscle</tissue>
    </source>
</reference>
<evidence type="ECO:0000313" key="6">
    <source>
        <dbReference type="EMBL" id="MEQ2272819.1"/>
    </source>
</evidence>
<dbReference type="EMBL" id="JAHRIM010070497">
    <property type="protein sequence ID" value="MEQ2272819.1"/>
    <property type="molecule type" value="Genomic_DNA"/>
</dbReference>
<dbReference type="Pfam" id="PF19030">
    <property type="entry name" value="TSP1_ADAMTS"/>
    <property type="match status" value="6"/>
</dbReference>
<keyword evidence="3" id="KW-1015">Disulfide bond</keyword>
<dbReference type="Gene3D" id="2.60.120.830">
    <property type="match status" value="1"/>
</dbReference>
<gene>
    <name evidence="6" type="primary">ADAMTS20_2</name>
    <name evidence="6" type="ORF">XENORESO_013832</name>
</gene>
<evidence type="ECO:0000256" key="2">
    <source>
        <dbReference type="ARBA" id="ARBA00022525"/>
    </source>
</evidence>
<dbReference type="Pfam" id="PF05986">
    <property type="entry name" value="ADAMTS_spacer1"/>
    <property type="match status" value="1"/>
</dbReference>
<dbReference type="GO" id="GO:0008237">
    <property type="term" value="F:metallopeptidase activity"/>
    <property type="evidence" value="ECO:0007669"/>
    <property type="project" value="UniProtKB-KW"/>
</dbReference>
<feature type="domain" description="ADAMTS/ADAMTS-like cysteine-rich" evidence="5">
    <location>
        <begin position="8"/>
        <end position="57"/>
    </location>
</feature>
<comment type="caution">
    <text evidence="6">The sequence shown here is derived from an EMBL/GenBank/DDBJ whole genome shotgun (WGS) entry which is preliminary data.</text>
</comment>
<evidence type="ECO:0000256" key="3">
    <source>
        <dbReference type="ARBA" id="ARBA00023157"/>
    </source>
</evidence>
<dbReference type="InterPro" id="IPR010294">
    <property type="entry name" value="ADAMTS_spacer1"/>
</dbReference>
<keyword evidence="6" id="KW-0645">Protease</keyword>
<dbReference type="InterPro" id="IPR000884">
    <property type="entry name" value="TSP1_rpt"/>
</dbReference>
<dbReference type="Gene3D" id="2.20.100.10">
    <property type="entry name" value="Thrombospondin type-1 (TSP1) repeat"/>
    <property type="match status" value="4"/>
</dbReference>
<dbReference type="Pfam" id="PF19236">
    <property type="entry name" value="ADAMTS_CR_3"/>
    <property type="match status" value="1"/>
</dbReference>
<comment type="subcellular location">
    <subcellularLocation>
        <location evidence="1">Secreted</location>
    </subcellularLocation>
</comment>
<dbReference type="SMART" id="SM00209">
    <property type="entry name" value="TSP1"/>
    <property type="match status" value="5"/>
</dbReference>
<dbReference type="Proteomes" id="UP001444071">
    <property type="component" value="Unassembled WGS sequence"/>
</dbReference>
<proteinExistence type="predicted"/>
<evidence type="ECO:0000259" key="5">
    <source>
        <dbReference type="Pfam" id="PF19236"/>
    </source>
</evidence>
<keyword evidence="6" id="KW-0482">Metalloprotease</keyword>
<dbReference type="SUPFAM" id="SSF82895">
    <property type="entry name" value="TSP-1 type 1 repeat"/>
    <property type="match status" value="5"/>
</dbReference>
<dbReference type="InterPro" id="IPR045371">
    <property type="entry name" value="ADAMTS_CR_3"/>
</dbReference>
<dbReference type="InterPro" id="IPR050439">
    <property type="entry name" value="ADAMTS_ADAMTS-like"/>
</dbReference>
<protein>
    <submittedName>
        <fullName evidence="6">A disintegrin and metalloproteinase with thrombospondin motifs 20</fullName>
    </submittedName>
</protein>
<keyword evidence="7" id="KW-1185">Reference proteome</keyword>
<accession>A0ABV0WUV8</accession>
<dbReference type="PRINTS" id="PR01857">
    <property type="entry name" value="ADAMTSFAMILY"/>
</dbReference>
<dbReference type="PROSITE" id="PS50092">
    <property type="entry name" value="TSP1"/>
    <property type="match status" value="5"/>
</dbReference>
<dbReference type="InterPro" id="IPR013273">
    <property type="entry name" value="ADAMTS/ADAMTS-like"/>
</dbReference>
<name>A0ABV0WUV8_9TELE</name>
<feature type="domain" description="ADAMTS/ADAMTS-like Spacer 1" evidence="4">
    <location>
        <begin position="60"/>
        <end position="176"/>
    </location>
</feature>